<protein>
    <submittedName>
        <fullName evidence="1">Uncharacterized protein</fullName>
    </submittedName>
</protein>
<dbReference type="AlphaFoldDB" id="W0BBC9"/>
<dbReference type="Proteomes" id="UP000018838">
    <property type="component" value="Chromosome"/>
</dbReference>
<evidence type="ECO:0000313" key="1">
    <source>
        <dbReference type="EMBL" id="AHE65922.1"/>
    </source>
</evidence>
<accession>W0BBC9</accession>
<name>W0BBC9_9GAMM</name>
<reference evidence="1 2" key="1">
    <citation type="journal article" date="2013" name="Int. J. Med. Microbiol.">
        <title>Legionella oakridgensis ATCC 33761 genome sequence and phenotypic characterization reveals its replication capacity in amoebae.</title>
        <authorList>
            <person name="Brzuszkiewicz E."/>
            <person name="Schulz T."/>
            <person name="Rydzewski K."/>
            <person name="Daniel R."/>
            <person name="Gillmaier N."/>
            <person name="Dittmann C."/>
            <person name="Holland G."/>
            <person name="Schunder E."/>
            <person name="Lautner M."/>
            <person name="Eisenreich W."/>
            <person name="Luck C."/>
            <person name="Heuner K."/>
        </authorList>
    </citation>
    <scope>NUCLEOTIDE SEQUENCE [LARGE SCALE GENOMIC DNA]</scope>
    <source>
        <strain>OR-10</strain>
        <strain evidence="2">ATCC 33761</strain>
    </source>
</reference>
<dbReference type="EMBL" id="CP004006">
    <property type="protein sequence ID" value="AHE65922.1"/>
    <property type="molecule type" value="Genomic_DNA"/>
</dbReference>
<gene>
    <name evidence="1" type="ORF">Loa_00333</name>
</gene>
<organism evidence="1 2">
    <name type="scientific">Legionella oakridgensis ATCC 33761 = DSM 21215</name>
    <dbReference type="NCBI Taxonomy" id="1268635"/>
    <lineage>
        <taxon>Bacteria</taxon>
        <taxon>Pseudomonadati</taxon>
        <taxon>Pseudomonadota</taxon>
        <taxon>Gammaproteobacteria</taxon>
        <taxon>Legionellales</taxon>
        <taxon>Legionellaceae</taxon>
        <taxon>Legionella</taxon>
    </lineage>
</organism>
<proteinExistence type="predicted"/>
<evidence type="ECO:0000313" key="2">
    <source>
        <dbReference type="Proteomes" id="UP000018838"/>
    </source>
</evidence>
<keyword evidence="2" id="KW-1185">Reference proteome</keyword>
<sequence>MAAKATTTQTTGQKTIVLNVLVFTKNVGIKSRNVKTIFIYLQ</sequence>
<dbReference type="HOGENOM" id="CLU_3253460_0_0_6"/>
<dbReference type="KEGG" id="lok:Loa_00333"/>